<dbReference type="PANTHER" id="PTHR21234">
    <property type="entry name" value="PURINE NUCLEOSIDE PHOSPHORYLASE"/>
    <property type="match status" value="1"/>
</dbReference>
<reference evidence="2" key="1">
    <citation type="journal article" date="2012" name="Nat. Commun.">
        <title>The genome of Prunus mume.</title>
        <authorList>
            <person name="Zhang Q."/>
            <person name="Chen W."/>
            <person name="Sun L."/>
            <person name="Zhao F."/>
            <person name="Huang B."/>
            <person name="Yang W."/>
            <person name="Tao Y."/>
            <person name="Wang J."/>
            <person name="Yuan Z."/>
            <person name="Fan G."/>
            <person name="Xing Z."/>
            <person name="Han C."/>
            <person name="Pan H."/>
            <person name="Zhong X."/>
            <person name="Shi W."/>
            <person name="Liang X."/>
            <person name="Du D."/>
            <person name="Sun F."/>
            <person name="Xu Z."/>
            <person name="Hao R."/>
            <person name="Lv T."/>
            <person name="Lv Y."/>
            <person name="Zheng Z."/>
            <person name="Sun M."/>
            <person name="Luo L."/>
            <person name="Cai M."/>
            <person name="Gao Y."/>
            <person name="Wang J."/>
            <person name="Yin Y."/>
            <person name="Xu X."/>
            <person name="Cheng T."/>
            <person name="Wang J."/>
        </authorList>
    </citation>
    <scope>NUCLEOTIDE SEQUENCE [LARGE SCALE GENOMIC DNA]</scope>
</reference>
<evidence type="ECO:0000313" key="3">
    <source>
        <dbReference type="RefSeq" id="XP_016650119.1"/>
    </source>
</evidence>
<organism evidence="2 3">
    <name type="scientific">Prunus mume</name>
    <name type="common">Japanese apricot</name>
    <name type="synonym">Armeniaca mume</name>
    <dbReference type="NCBI Taxonomy" id="102107"/>
    <lineage>
        <taxon>Eukaryota</taxon>
        <taxon>Viridiplantae</taxon>
        <taxon>Streptophyta</taxon>
        <taxon>Embryophyta</taxon>
        <taxon>Tracheophyta</taxon>
        <taxon>Spermatophyta</taxon>
        <taxon>Magnoliopsida</taxon>
        <taxon>eudicotyledons</taxon>
        <taxon>Gunneridae</taxon>
        <taxon>Pentapetalae</taxon>
        <taxon>rosids</taxon>
        <taxon>fabids</taxon>
        <taxon>Rosales</taxon>
        <taxon>Rosaceae</taxon>
        <taxon>Amygdaloideae</taxon>
        <taxon>Amygdaleae</taxon>
        <taxon>Prunus</taxon>
    </lineage>
</organism>
<name>A0ABM1LRU2_PRUMU</name>
<sequence>MAAKRFAACFLRLVLISLLVAYSFSLPLNWRSLNLIKKVNRKGPYIGLITVFPPEETAFFQIGAFKPNQKHPSVDLSGRRFLVGKIHDKKVVYVRCGVGMVNAAAATQQMLDLFDILGIVHFGIAGNANSSLSIGDVTIPQQFAHTGIWDWLGIKLNQCLNSSVCLPQKPQLVVGLRGSTANIFVDNAAYRDFLFQTFQVSSVDMESSAVVMTSLSNGFPVIVIRGLSDLAGGQAGHNSIDIFGSLAAINACKVVVQFIKQLHLDTREPGFPRSIHP</sequence>
<dbReference type="Proteomes" id="UP000694861">
    <property type="component" value="Linkage group LG5"/>
</dbReference>
<dbReference type="CDD" id="cd09008">
    <property type="entry name" value="MTAN"/>
    <property type="match status" value="1"/>
</dbReference>
<dbReference type="InterPro" id="IPR035994">
    <property type="entry name" value="Nucleoside_phosphorylase_sf"/>
</dbReference>
<accession>A0ABM1LRU2</accession>
<reference evidence="3" key="2">
    <citation type="submission" date="2025-08" db="UniProtKB">
        <authorList>
            <consortium name="RefSeq"/>
        </authorList>
    </citation>
    <scope>IDENTIFICATION</scope>
</reference>
<dbReference type="GeneID" id="103332292"/>
<keyword evidence="2" id="KW-1185">Reference proteome</keyword>
<evidence type="ECO:0000259" key="1">
    <source>
        <dbReference type="Pfam" id="PF01048"/>
    </source>
</evidence>
<evidence type="ECO:0000313" key="2">
    <source>
        <dbReference type="Proteomes" id="UP000694861"/>
    </source>
</evidence>
<proteinExistence type="predicted"/>
<dbReference type="SUPFAM" id="SSF53167">
    <property type="entry name" value="Purine and uridine phosphorylases"/>
    <property type="match status" value="1"/>
</dbReference>
<feature type="domain" description="Nucleoside phosphorylase" evidence="1">
    <location>
        <begin position="168"/>
        <end position="260"/>
    </location>
</feature>
<dbReference type="RefSeq" id="XP_016650119.1">
    <property type="nucleotide sequence ID" value="XM_016794633.1"/>
</dbReference>
<protein>
    <submittedName>
        <fullName evidence="3">Bark storage protein B-like isoform X2</fullName>
    </submittedName>
</protein>
<dbReference type="Gene3D" id="3.40.50.1580">
    <property type="entry name" value="Nucleoside phosphorylase domain"/>
    <property type="match status" value="1"/>
</dbReference>
<dbReference type="Pfam" id="PF01048">
    <property type="entry name" value="PNP_UDP_1"/>
    <property type="match status" value="2"/>
</dbReference>
<dbReference type="PANTHER" id="PTHR21234:SF30">
    <property type="entry name" value="PHOSPHORYLASE SUPERFAMILY PROTEIN"/>
    <property type="match status" value="1"/>
</dbReference>
<gene>
    <name evidence="3" type="primary">LOC103332292</name>
</gene>
<dbReference type="InterPro" id="IPR000845">
    <property type="entry name" value="Nucleoside_phosphorylase_d"/>
</dbReference>
<feature type="domain" description="Nucleoside phosphorylase" evidence="1">
    <location>
        <begin position="46"/>
        <end position="146"/>
    </location>
</feature>